<reference evidence="1 2" key="1">
    <citation type="journal article" date="2016" name="Nat. Commun.">
        <title>Thousands of microbial genomes shed light on interconnected biogeochemical processes in an aquifer system.</title>
        <authorList>
            <person name="Anantharaman K."/>
            <person name="Brown C.T."/>
            <person name="Hug L.A."/>
            <person name="Sharon I."/>
            <person name="Castelle C.J."/>
            <person name="Probst A.J."/>
            <person name="Thomas B.C."/>
            <person name="Singh A."/>
            <person name="Wilkins M.J."/>
            <person name="Karaoz U."/>
            <person name="Brodie E.L."/>
            <person name="Williams K.H."/>
            <person name="Hubbard S.S."/>
            <person name="Banfield J.F."/>
        </authorList>
    </citation>
    <scope>NUCLEOTIDE SEQUENCE [LARGE SCALE GENOMIC DNA]</scope>
</reference>
<proteinExistence type="predicted"/>
<dbReference type="Proteomes" id="UP000177091">
    <property type="component" value="Unassembled WGS sequence"/>
</dbReference>
<accession>A0A1F7WPH6</accession>
<dbReference type="InterPro" id="IPR036412">
    <property type="entry name" value="HAD-like_sf"/>
</dbReference>
<dbReference type="InterPro" id="IPR023214">
    <property type="entry name" value="HAD_sf"/>
</dbReference>
<gene>
    <name evidence="1" type="ORF">A2112_00745</name>
</gene>
<protein>
    <submittedName>
        <fullName evidence="1">Uncharacterized protein</fullName>
    </submittedName>
</protein>
<evidence type="ECO:0000313" key="2">
    <source>
        <dbReference type="Proteomes" id="UP000177091"/>
    </source>
</evidence>
<organism evidence="1 2">
    <name type="scientific">Candidatus Woesebacteria bacterium GWA1_42_12</name>
    <dbReference type="NCBI Taxonomy" id="1802472"/>
    <lineage>
        <taxon>Bacteria</taxon>
        <taxon>Candidatus Woeseibacteriota</taxon>
    </lineage>
</organism>
<evidence type="ECO:0000313" key="1">
    <source>
        <dbReference type="EMBL" id="OGM04736.1"/>
    </source>
</evidence>
<sequence length="220" mass="25495">MLIERAGERLGQIRLSFDIDNTCIGTYARTVHLYNWVHGTNHRFEDVKTNWELARWFEKDTTLEDGRAAATNFYNSRQVMVEADPTAGAMVVLSWLKRLQIKPLFISARPATATGFTYEWYGYWTPWIDRNSFLLQTDGVDINPEHKVQKINSKGIEWHFEDVAEDALDILNRTKAGVVMVNQPWNLDFSYAGSRLIRSQDPRSMSNLAYAFLELTRRLV</sequence>
<dbReference type="Gene3D" id="3.40.50.1000">
    <property type="entry name" value="HAD superfamily/HAD-like"/>
    <property type="match status" value="1"/>
</dbReference>
<dbReference type="AlphaFoldDB" id="A0A1F7WPH6"/>
<comment type="caution">
    <text evidence="1">The sequence shown here is derived from an EMBL/GenBank/DDBJ whole genome shotgun (WGS) entry which is preliminary data.</text>
</comment>
<dbReference type="SUPFAM" id="SSF56784">
    <property type="entry name" value="HAD-like"/>
    <property type="match status" value="1"/>
</dbReference>
<dbReference type="EMBL" id="MGFK01000007">
    <property type="protein sequence ID" value="OGM04736.1"/>
    <property type="molecule type" value="Genomic_DNA"/>
</dbReference>
<name>A0A1F7WPH6_9BACT</name>